<dbReference type="Proteomes" id="UP001210925">
    <property type="component" value="Unassembled WGS sequence"/>
</dbReference>
<dbReference type="EMBL" id="JADGKB010000201">
    <property type="protein sequence ID" value="KAJ3251099.1"/>
    <property type="molecule type" value="Genomic_DNA"/>
</dbReference>
<dbReference type="AlphaFoldDB" id="A0AAD5UCN1"/>
<protein>
    <submittedName>
        <fullName evidence="2">Uncharacterized protein</fullName>
    </submittedName>
</protein>
<gene>
    <name evidence="2" type="ORF">HK103_002890</name>
</gene>
<keyword evidence="1" id="KW-0732">Signal</keyword>
<organism evidence="2 3">
    <name type="scientific">Boothiomyces macroporosus</name>
    <dbReference type="NCBI Taxonomy" id="261099"/>
    <lineage>
        <taxon>Eukaryota</taxon>
        <taxon>Fungi</taxon>
        <taxon>Fungi incertae sedis</taxon>
        <taxon>Chytridiomycota</taxon>
        <taxon>Chytridiomycota incertae sedis</taxon>
        <taxon>Chytridiomycetes</taxon>
        <taxon>Rhizophydiales</taxon>
        <taxon>Terramycetaceae</taxon>
        <taxon>Boothiomyces</taxon>
    </lineage>
</organism>
<sequence length="287" mass="30867">MVSPVFALVSLVLARGRGIHYKTNVDPDTHKHRGLHYKSTGEHGKRQASGAQLTYYGGPVISNIEVHPIFYGGDNVQYKSDIQGFYAGVVDSPYFDWLSEYNTQTQTIGRGKYVGSIDYTDNLASSLDDQNDIQPLLKKLADAGTIQPNANTYFPIHFQPNVDISQGGSASCQVFCAYHGTIEYKGGYIYYGVIPDQGGACSGGCGSDSNPFNNLCSVSSHEMIEATTDPAVGVAKGNAAPLGWYDSNNGEIGDICNAQQTTITGGNGNTYTVQLEWSNSQNSCIAQ</sequence>
<evidence type="ECO:0000256" key="1">
    <source>
        <dbReference type="SAM" id="SignalP"/>
    </source>
</evidence>
<feature type="signal peptide" evidence="1">
    <location>
        <begin position="1"/>
        <end position="18"/>
    </location>
</feature>
<keyword evidence="3" id="KW-1185">Reference proteome</keyword>
<feature type="chain" id="PRO_5042075406" evidence="1">
    <location>
        <begin position="19"/>
        <end position="287"/>
    </location>
</feature>
<evidence type="ECO:0000313" key="3">
    <source>
        <dbReference type="Proteomes" id="UP001210925"/>
    </source>
</evidence>
<comment type="caution">
    <text evidence="2">The sequence shown here is derived from an EMBL/GenBank/DDBJ whole genome shotgun (WGS) entry which is preliminary data.</text>
</comment>
<accession>A0AAD5UCN1</accession>
<reference evidence="2" key="1">
    <citation type="submission" date="2020-05" db="EMBL/GenBank/DDBJ databases">
        <title>Phylogenomic resolution of chytrid fungi.</title>
        <authorList>
            <person name="Stajich J.E."/>
            <person name="Amses K."/>
            <person name="Simmons R."/>
            <person name="Seto K."/>
            <person name="Myers J."/>
            <person name="Bonds A."/>
            <person name="Quandt C.A."/>
            <person name="Barry K."/>
            <person name="Liu P."/>
            <person name="Grigoriev I."/>
            <person name="Longcore J.E."/>
            <person name="James T.Y."/>
        </authorList>
    </citation>
    <scope>NUCLEOTIDE SEQUENCE</scope>
    <source>
        <strain evidence="2">PLAUS21</strain>
    </source>
</reference>
<name>A0AAD5UCN1_9FUNG</name>
<proteinExistence type="predicted"/>
<evidence type="ECO:0000313" key="2">
    <source>
        <dbReference type="EMBL" id="KAJ3251099.1"/>
    </source>
</evidence>